<comment type="caution">
    <text evidence="1">The sequence shown here is derived from an EMBL/GenBank/DDBJ whole genome shotgun (WGS) entry which is preliminary data.</text>
</comment>
<evidence type="ECO:0000313" key="1">
    <source>
        <dbReference type="EMBL" id="GLQ30235.1"/>
    </source>
</evidence>
<gene>
    <name evidence="1" type="ORF">GCM10007876_07130</name>
</gene>
<proteinExistence type="predicted"/>
<accession>A0AA37W556</accession>
<name>A0AA37W556_9GAMM</name>
<sequence>MPIANCVVNKDFIEQVDETYGLVELWADASSKSSEHMTMNIVYSDEQYGNRYAVMAHLFLPTLWSAEEVSSLQLGLAKALACYFQTPLNDIHVITTSVVSGMVVEQGKEVIW</sequence>
<dbReference type="RefSeq" id="WP_284378853.1">
    <property type="nucleotide sequence ID" value="NZ_BSNM01000003.1"/>
</dbReference>
<protein>
    <submittedName>
        <fullName evidence="1">Uncharacterized protein</fullName>
    </submittedName>
</protein>
<dbReference type="EMBL" id="BSNM01000003">
    <property type="protein sequence ID" value="GLQ30235.1"/>
    <property type="molecule type" value="Genomic_DNA"/>
</dbReference>
<keyword evidence="2" id="KW-1185">Reference proteome</keyword>
<reference evidence="1" key="1">
    <citation type="journal article" date="2014" name="Int. J. Syst. Evol. Microbiol.">
        <title>Complete genome sequence of Corynebacterium casei LMG S-19264T (=DSM 44701T), isolated from a smear-ripened cheese.</title>
        <authorList>
            <consortium name="US DOE Joint Genome Institute (JGI-PGF)"/>
            <person name="Walter F."/>
            <person name="Albersmeier A."/>
            <person name="Kalinowski J."/>
            <person name="Ruckert C."/>
        </authorList>
    </citation>
    <scope>NUCLEOTIDE SEQUENCE</scope>
    <source>
        <strain evidence="1">NBRC 110071</strain>
    </source>
</reference>
<dbReference type="Proteomes" id="UP001161389">
    <property type="component" value="Unassembled WGS sequence"/>
</dbReference>
<organism evidence="1 2">
    <name type="scientific">Litoribrevibacter albus</name>
    <dbReference type="NCBI Taxonomy" id="1473156"/>
    <lineage>
        <taxon>Bacteria</taxon>
        <taxon>Pseudomonadati</taxon>
        <taxon>Pseudomonadota</taxon>
        <taxon>Gammaproteobacteria</taxon>
        <taxon>Oceanospirillales</taxon>
        <taxon>Oceanospirillaceae</taxon>
        <taxon>Litoribrevibacter</taxon>
    </lineage>
</organism>
<evidence type="ECO:0000313" key="2">
    <source>
        <dbReference type="Proteomes" id="UP001161389"/>
    </source>
</evidence>
<reference evidence="1" key="2">
    <citation type="submission" date="2023-01" db="EMBL/GenBank/DDBJ databases">
        <title>Draft genome sequence of Litoribrevibacter albus strain NBRC 110071.</title>
        <authorList>
            <person name="Sun Q."/>
            <person name="Mori K."/>
        </authorList>
    </citation>
    <scope>NUCLEOTIDE SEQUENCE</scope>
    <source>
        <strain evidence="1">NBRC 110071</strain>
    </source>
</reference>
<dbReference type="AlphaFoldDB" id="A0AA37W556"/>